<evidence type="ECO:0008006" key="4">
    <source>
        <dbReference type="Google" id="ProtNLM"/>
    </source>
</evidence>
<keyword evidence="1" id="KW-0472">Membrane</keyword>
<organism evidence="2 3">
    <name type="scientific">Candidatus Roizmanbacteria bacterium GW2011_GWA2_34_18</name>
    <dbReference type="NCBI Taxonomy" id="1618477"/>
    <lineage>
        <taxon>Bacteria</taxon>
        <taxon>Candidatus Roizmaniibacteriota</taxon>
    </lineage>
</organism>
<name>A0A0G0D981_9BACT</name>
<dbReference type="Proteomes" id="UP000034688">
    <property type="component" value="Unassembled WGS sequence"/>
</dbReference>
<reference evidence="2 3" key="1">
    <citation type="journal article" date="2015" name="Nature">
        <title>rRNA introns, odd ribosomes, and small enigmatic genomes across a large radiation of phyla.</title>
        <authorList>
            <person name="Brown C.T."/>
            <person name="Hug L.A."/>
            <person name="Thomas B.C."/>
            <person name="Sharon I."/>
            <person name="Castelle C.J."/>
            <person name="Singh A."/>
            <person name="Wilkins M.J."/>
            <person name="Williams K.H."/>
            <person name="Banfield J.F."/>
        </authorList>
    </citation>
    <scope>NUCLEOTIDE SEQUENCE [LARGE SCALE GENOMIC DNA]</scope>
</reference>
<sequence length="241" mass="28375">MSQNILLVKFLSKLKFFLFFSFLCLIFFSILFFINQFFLIKKIELISDREFLLSNKDELINKNLIFINQDEIAKKIILENSLLKQVVVNKVWPITLKITVYFYEPIAALIVNQGFFNLSTDGRILSKIKVGQPSLPIINYYQKLNSNSFQTGEMIDFKDIQQTLFFIDKLGQINFVPLTIDIKGQDMLVFNLNGDKKIVFSNKKEKELQDYQLEFIIRQFKIEGKEFKSIDLRFDKPVISF</sequence>
<gene>
    <name evidence="2" type="ORF">UR54_C0022G0005</name>
</gene>
<evidence type="ECO:0000313" key="2">
    <source>
        <dbReference type="EMBL" id="KKP59895.1"/>
    </source>
</evidence>
<evidence type="ECO:0000313" key="3">
    <source>
        <dbReference type="Proteomes" id="UP000034688"/>
    </source>
</evidence>
<keyword evidence="1" id="KW-1133">Transmembrane helix</keyword>
<proteinExistence type="predicted"/>
<feature type="transmembrane region" description="Helical" evidence="1">
    <location>
        <begin position="16"/>
        <end position="40"/>
    </location>
</feature>
<keyword evidence="1" id="KW-0812">Transmembrane</keyword>
<comment type="caution">
    <text evidence="2">The sequence shown here is derived from an EMBL/GenBank/DDBJ whole genome shotgun (WGS) entry which is preliminary data.</text>
</comment>
<dbReference type="STRING" id="1618477.UR54_C0022G0005"/>
<dbReference type="AlphaFoldDB" id="A0A0G0D981"/>
<accession>A0A0G0D981</accession>
<protein>
    <recommendedName>
        <fullName evidence="4">POTRA domain-containing protein</fullName>
    </recommendedName>
</protein>
<evidence type="ECO:0000256" key="1">
    <source>
        <dbReference type="SAM" id="Phobius"/>
    </source>
</evidence>
<dbReference type="EMBL" id="LBPP01000022">
    <property type="protein sequence ID" value="KKP59895.1"/>
    <property type="molecule type" value="Genomic_DNA"/>
</dbReference>